<dbReference type="OrthoDB" id="5138418at2759"/>
<gene>
    <name evidence="2" type="ORF">FIBSPDRAFT_846573</name>
</gene>
<dbReference type="PANTHER" id="PTHR33303">
    <property type="entry name" value="CYTOPLASMIC PROTEIN-RELATED"/>
    <property type="match status" value="1"/>
</dbReference>
<evidence type="ECO:0000313" key="3">
    <source>
        <dbReference type="Proteomes" id="UP000076532"/>
    </source>
</evidence>
<dbReference type="EMBL" id="KV417480">
    <property type="protein sequence ID" value="KZP34446.1"/>
    <property type="molecule type" value="Genomic_DNA"/>
</dbReference>
<sequence length="169" mass="18359">MFLRLYRHLPSLARPLPLPTLHYHRTMSSVTLIEKQKLFLSSPQFAVVGASADKTKFGTKVLQWYQAHSKTVTPVHPKNDELEGIPAVRTLANLSAPAETSVSIITNPKITLGLLQQAKDLAIPALWLQPGAEDAAVIAYINANGLGDKVIYGGPCILVDGDRVVQSLL</sequence>
<dbReference type="InterPro" id="IPR036291">
    <property type="entry name" value="NAD(P)-bd_dom_sf"/>
</dbReference>
<name>A0A166X5Q4_9AGAM</name>
<dbReference type="PANTHER" id="PTHR33303:SF2">
    <property type="entry name" value="COA-BINDING DOMAIN-CONTAINING PROTEIN"/>
    <property type="match status" value="1"/>
</dbReference>
<dbReference type="SMART" id="SM00881">
    <property type="entry name" value="CoA_binding"/>
    <property type="match status" value="1"/>
</dbReference>
<keyword evidence="3" id="KW-1185">Reference proteome</keyword>
<proteinExistence type="predicted"/>
<dbReference type="Gene3D" id="3.40.50.720">
    <property type="entry name" value="NAD(P)-binding Rossmann-like Domain"/>
    <property type="match status" value="1"/>
</dbReference>
<dbReference type="AlphaFoldDB" id="A0A166X5Q4"/>
<dbReference type="InterPro" id="IPR003781">
    <property type="entry name" value="CoA-bd"/>
</dbReference>
<accession>A0A166X5Q4</accession>
<feature type="domain" description="CoA-binding" evidence="1">
    <location>
        <begin position="39"/>
        <end position="132"/>
    </location>
</feature>
<dbReference type="SUPFAM" id="SSF51735">
    <property type="entry name" value="NAD(P)-binding Rossmann-fold domains"/>
    <property type="match status" value="1"/>
</dbReference>
<reference evidence="2 3" key="1">
    <citation type="journal article" date="2016" name="Mol. Biol. Evol.">
        <title>Comparative Genomics of Early-Diverging Mushroom-Forming Fungi Provides Insights into the Origins of Lignocellulose Decay Capabilities.</title>
        <authorList>
            <person name="Nagy L.G."/>
            <person name="Riley R."/>
            <person name="Tritt A."/>
            <person name="Adam C."/>
            <person name="Daum C."/>
            <person name="Floudas D."/>
            <person name="Sun H."/>
            <person name="Yadav J.S."/>
            <person name="Pangilinan J."/>
            <person name="Larsson K.H."/>
            <person name="Matsuura K."/>
            <person name="Barry K."/>
            <person name="Labutti K."/>
            <person name="Kuo R."/>
            <person name="Ohm R.A."/>
            <person name="Bhattacharya S.S."/>
            <person name="Shirouzu T."/>
            <person name="Yoshinaga Y."/>
            <person name="Martin F.M."/>
            <person name="Grigoriev I.V."/>
            <person name="Hibbett D.S."/>
        </authorList>
    </citation>
    <scope>NUCLEOTIDE SEQUENCE [LARGE SCALE GENOMIC DNA]</scope>
    <source>
        <strain evidence="2 3">CBS 109695</strain>
    </source>
</reference>
<dbReference type="Pfam" id="PF13380">
    <property type="entry name" value="CoA_binding_2"/>
    <property type="match status" value="1"/>
</dbReference>
<protein>
    <submittedName>
        <fullName evidence="2">NAD-P-binding protein</fullName>
    </submittedName>
</protein>
<dbReference type="STRING" id="436010.A0A166X5Q4"/>
<evidence type="ECO:0000259" key="1">
    <source>
        <dbReference type="SMART" id="SM00881"/>
    </source>
</evidence>
<evidence type="ECO:0000313" key="2">
    <source>
        <dbReference type="EMBL" id="KZP34446.1"/>
    </source>
</evidence>
<organism evidence="2 3">
    <name type="scientific">Athelia psychrophila</name>
    <dbReference type="NCBI Taxonomy" id="1759441"/>
    <lineage>
        <taxon>Eukaryota</taxon>
        <taxon>Fungi</taxon>
        <taxon>Dikarya</taxon>
        <taxon>Basidiomycota</taxon>
        <taxon>Agaricomycotina</taxon>
        <taxon>Agaricomycetes</taxon>
        <taxon>Agaricomycetidae</taxon>
        <taxon>Atheliales</taxon>
        <taxon>Atheliaceae</taxon>
        <taxon>Athelia</taxon>
    </lineage>
</organism>
<dbReference type="Proteomes" id="UP000076532">
    <property type="component" value="Unassembled WGS sequence"/>
</dbReference>